<evidence type="ECO:0000313" key="3">
    <source>
        <dbReference type="Proteomes" id="UP000046176"/>
    </source>
</evidence>
<dbReference type="EMBL" id="CCRH01000026">
    <property type="protein sequence ID" value="CDZ41002.1"/>
    <property type="molecule type" value="Genomic_DNA"/>
</dbReference>
<feature type="transmembrane region" description="Helical" evidence="1">
    <location>
        <begin position="15"/>
        <end position="34"/>
    </location>
</feature>
<proteinExistence type="predicted"/>
<accession>A0A0T7G1A6</accession>
<dbReference type="RefSeq" id="WP_046669455.1">
    <property type="nucleotide sequence ID" value="NZ_CCRH01000026.1"/>
</dbReference>
<evidence type="ECO:0008006" key="4">
    <source>
        <dbReference type="Google" id="ProtNLM"/>
    </source>
</evidence>
<keyword evidence="1" id="KW-0812">Transmembrane</keyword>
<keyword evidence="1" id="KW-1133">Transmembrane helix</keyword>
<protein>
    <recommendedName>
        <fullName evidence="4">Transmembrane protein</fullName>
    </recommendedName>
</protein>
<evidence type="ECO:0000313" key="2">
    <source>
        <dbReference type="EMBL" id="CDZ41002.1"/>
    </source>
</evidence>
<evidence type="ECO:0000256" key="1">
    <source>
        <dbReference type="SAM" id="Phobius"/>
    </source>
</evidence>
<sequence>MRDREPTVIHTGGGGWAVAAILLIVVIAGGLFLFESGYLADRDIGIEVTLPRIEPPAPVTR</sequence>
<dbReference type="AlphaFoldDB" id="A0A0T7G1A6"/>
<keyword evidence="1" id="KW-0472">Membrane</keyword>
<organism evidence="2 3">
    <name type="scientific">Neorhizobium galegae bv. officinalis</name>
    <dbReference type="NCBI Taxonomy" id="323656"/>
    <lineage>
        <taxon>Bacteria</taxon>
        <taxon>Pseudomonadati</taxon>
        <taxon>Pseudomonadota</taxon>
        <taxon>Alphaproteobacteria</taxon>
        <taxon>Hyphomicrobiales</taxon>
        <taxon>Rhizobiaceae</taxon>
        <taxon>Rhizobium/Agrobacterium group</taxon>
        <taxon>Neorhizobium</taxon>
    </lineage>
</organism>
<gene>
    <name evidence="2" type="ORF">NGAL_HAMBI1145_56690</name>
</gene>
<dbReference type="Proteomes" id="UP000046176">
    <property type="component" value="Unassembled WGS sequence"/>
</dbReference>
<dbReference type="OrthoDB" id="8410823at2"/>
<name>A0A0T7G1A6_NEOGA</name>
<reference evidence="2 3" key="1">
    <citation type="submission" date="2014-08" db="EMBL/GenBank/DDBJ databases">
        <authorList>
            <person name="Chen Y.-H."/>
        </authorList>
    </citation>
    <scope>NUCLEOTIDE SEQUENCE [LARGE SCALE GENOMIC DNA]</scope>
</reference>